<dbReference type="GO" id="GO:0005085">
    <property type="term" value="F:guanyl-nucleotide exchange factor activity"/>
    <property type="evidence" value="ECO:0007669"/>
    <property type="project" value="InterPro"/>
</dbReference>
<dbReference type="Proteomes" id="UP001497623">
    <property type="component" value="Unassembled WGS sequence"/>
</dbReference>
<protein>
    <submittedName>
        <fullName evidence="2">Uncharacterized protein</fullName>
    </submittedName>
</protein>
<comment type="caution">
    <text evidence="2">The sequence shown here is derived from an EMBL/GenBank/DDBJ whole genome shotgun (WGS) entry which is preliminary data.</text>
</comment>
<dbReference type="AlphaFoldDB" id="A0AAV2SHC9"/>
<proteinExistence type="predicted"/>
<sequence length="305" mass="33927">TDEFSLSTEFVSHHFLIGSLLSEVRSALGEVGEVQRVAITVLRDLLAKHSFDDRYLQSDRPTRTYTTTTPICIKISVPMMKLKDFIGKILSVLFINLWYILKILKSQQSRIACLYFPIVTVLLENVKRLSWPAAPTSVTAQKKMDPRASSRTKSSRSGGGSIDMSTYSTPSRKGSRLNEVNSSYLAIIAGPGGLMTPQSTLLNGRSTSSLESEDHPPSATNSDLPEEDPEDDDGRNSMAAHSRNLSVAFAGENGPVRYDKLHPAEVRDLLLCFLHVLKHVTESHLVAWWNTLNQDNLTNFFTLMQ</sequence>
<gene>
    <name evidence="2" type="ORF">MNOR_LOCUS37584</name>
</gene>
<evidence type="ECO:0000256" key="1">
    <source>
        <dbReference type="SAM" id="MobiDB-lite"/>
    </source>
</evidence>
<dbReference type="GO" id="GO:0007264">
    <property type="term" value="P:small GTPase-mediated signal transduction"/>
    <property type="evidence" value="ECO:0007669"/>
    <property type="project" value="InterPro"/>
</dbReference>
<dbReference type="PANTHER" id="PTHR23317">
    <property type="entry name" value="DEDICATOR OF CYTOKINESIS DOCK"/>
    <property type="match status" value="1"/>
</dbReference>
<evidence type="ECO:0000313" key="3">
    <source>
        <dbReference type="Proteomes" id="UP001497623"/>
    </source>
</evidence>
<reference evidence="2 3" key="1">
    <citation type="submission" date="2024-05" db="EMBL/GenBank/DDBJ databases">
        <authorList>
            <person name="Wallberg A."/>
        </authorList>
    </citation>
    <scope>NUCLEOTIDE SEQUENCE [LARGE SCALE GENOMIC DNA]</scope>
</reference>
<feature type="non-terminal residue" evidence="2">
    <location>
        <position position="305"/>
    </location>
</feature>
<feature type="non-terminal residue" evidence="2">
    <location>
        <position position="1"/>
    </location>
</feature>
<organism evidence="2 3">
    <name type="scientific">Meganyctiphanes norvegica</name>
    <name type="common">Northern krill</name>
    <name type="synonym">Thysanopoda norvegica</name>
    <dbReference type="NCBI Taxonomy" id="48144"/>
    <lineage>
        <taxon>Eukaryota</taxon>
        <taxon>Metazoa</taxon>
        <taxon>Ecdysozoa</taxon>
        <taxon>Arthropoda</taxon>
        <taxon>Crustacea</taxon>
        <taxon>Multicrustacea</taxon>
        <taxon>Malacostraca</taxon>
        <taxon>Eumalacostraca</taxon>
        <taxon>Eucarida</taxon>
        <taxon>Euphausiacea</taxon>
        <taxon>Euphausiidae</taxon>
        <taxon>Meganyctiphanes</taxon>
    </lineage>
</organism>
<name>A0AAV2SHC9_MEGNR</name>
<keyword evidence="3" id="KW-1185">Reference proteome</keyword>
<feature type="compositionally biased region" description="Polar residues" evidence="1">
    <location>
        <begin position="198"/>
        <end position="210"/>
    </location>
</feature>
<feature type="compositionally biased region" description="Polar residues" evidence="1">
    <location>
        <begin position="163"/>
        <end position="176"/>
    </location>
</feature>
<feature type="region of interest" description="Disordered" evidence="1">
    <location>
        <begin position="198"/>
        <end position="238"/>
    </location>
</feature>
<dbReference type="EMBL" id="CAXKWB010077004">
    <property type="protein sequence ID" value="CAL4201064.1"/>
    <property type="molecule type" value="Genomic_DNA"/>
</dbReference>
<feature type="region of interest" description="Disordered" evidence="1">
    <location>
        <begin position="137"/>
        <end position="176"/>
    </location>
</feature>
<dbReference type="PANTHER" id="PTHR23317:SF26">
    <property type="entry name" value="ZIZIMIN, ISOFORM K"/>
    <property type="match status" value="1"/>
</dbReference>
<dbReference type="InterPro" id="IPR026791">
    <property type="entry name" value="DOCK"/>
</dbReference>
<feature type="compositionally biased region" description="Acidic residues" evidence="1">
    <location>
        <begin position="224"/>
        <end position="233"/>
    </location>
</feature>
<accession>A0AAV2SHC9</accession>
<evidence type="ECO:0000313" key="2">
    <source>
        <dbReference type="EMBL" id="CAL4201064.1"/>
    </source>
</evidence>